<proteinExistence type="predicted"/>
<dbReference type="InterPro" id="IPR036179">
    <property type="entry name" value="Ig-like_dom_sf"/>
</dbReference>
<protein>
    <recommendedName>
        <fullName evidence="2">Ig-like domain-containing protein</fullName>
    </recommendedName>
</protein>
<keyword evidence="1" id="KW-1133">Transmembrane helix</keyword>
<comment type="caution">
    <text evidence="3">The sequence shown here is derived from an EMBL/GenBank/DDBJ whole genome shotgun (WGS) entry which is preliminary data.</text>
</comment>
<dbReference type="InterPro" id="IPR013783">
    <property type="entry name" value="Ig-like_fold"/>
</dbReference>
<feature type="transmembrane region" description="Helical" evidence="1">
    <location>
        <begin position="93"/>
        <end position="115"/>
    </location>
</feature>
<keyword evidence="1" id="KW-0812">Transmembrane</keyword>
<dbReference type="InterPro" id="IPR007110">
    <property type="entry name" value="Ig-like_dom"/>
</dbReference>
<dbReference type="Proteomes" id="UP001558613">
    <property type="component" value="Unassembled WGS sequence"/>
</dbReference>
<accession>A0ABR3L186</accession>
<keyword evidence="4" id="KW-1185">Reference proteome</keyword>
<feature type="domain" description="Ig-like" evidence="2">
    <location>
        <begin position="17"/>
        <end position="83"/>
    </location>
</feature>
<name>A0ABR3L186_9TELE</name>
<dbReference type="InterPro" id="IPR003598">
    <property type="entry name" value="Ig_sub2"/>
</dbReference>
<dbReference type="InterPro" id="IPR003599">
    <property type="entry name" value="Ig_sub"/>
</dbReference>
<gene>
    <name evidence="3" type="ORF">QQF64_034404</name>
</gene>
<dbReference type="Pfam" id="PF13895">
    <property type="entry name" value="Ig_2"/>
    <property type="match status" value="1"/>
</dbReference>
<sequence length="127" mass="13991">MLNILQRASQCPSAEIEGDSVTLICSSDLNPPALIFIWFKVNQSSSVRSGKSFSISSFNSSHSGRYYCEAQNKYGSERSASVSVTVQVVGRLAILYISIVICGAAVTIMMLLIWCRRTQRKAQLIVH</sequence>
<dbReference type="PROSITE" id="PS50835">
    <property type="entry name" value="IG_LIKE"/>
    <property type="match status" value="1"/>
</dbReference>
<keyword evidence="1" id="KW-0472">Membrane</keyword>
<dbReference type="PANTHER" id="PTHR46013">
    <property type="entry name" value="VASCULAR CELL ADHESION MOLECULE 1"/>
    <property type="match status" value="1"/>
</dbReference>
<evidence type="ECO:0000256" key="1">
    <source>
        <dbReference type="SAM" id="Phobius"/>
    </source>
</evidence>
<dbReference type="SMART" id="SM00408">
    <property type="entry name" value="IGc2"/>
    <property type="match status" value="1"/>
</dbReference>
<dbReference type="SUPFAM" id="SSF48726">
    <property type="entry name" value="Immunoglobulin"/>
    <property type="match status" value="1"/>
</dbReference>
<organism evidence="3 4">
    <name type="scientific">Cirrhinus molitorella</name>
    <name type="common">mud carp</name>
    <dbReference type="NCBI Taxonomy" id="172907"/>
    <lineage>
        <taxon>Eukaryota</taxon>
        <taxon>Metazoa</taxon>
        <taxon>Chordata</taxon>
        <taxon>Craniata</taxon>
        <taxon>Vertebrata</taxon>
        <taxon>Euteleostomi</taxon>
        <taxon>Actinopterygii</taxon>
        <taxon>Neopterygii</taxon>
        <taxon>Teleostei</taxon>
        <taxon>Ostariophysi</taxon>
        <taxon>Cypriniformes</taxon>
        <taxon>Cyprinidae</taxon>
        <taxon>Labeoninae</taxon>
        <taxon>Labeonini</taxon>
        <taxon>Cirrhinus</taxon>
    </lineage>
</organism>
<dbReference type="PANTHER" id="PTHR46013:SF4">
    <property type="entry name" value="B-CELL RECEPTOR CD22-RELATED"/>
    <property type="match status" value="1"/>
</dbReference>
<dbReference type="EMBL" id="JAYMGO010000174">
    <property type="protein sequence ID" value="KAL1246665.1"/>
    <property type="molecule type" value="Genomic_DNA"/>
</dbReference>
<reference evidence="3 4" key="1">
    <citation type="submission" date="2023-09" db="EMBL/GenBank/DDBJ databases">
        <authorList>
            <person name="Wang M."/>
        </authorList>
    </citation>
    <scope>NUCLEOTIDE SEQUENCE [LARGE SCALE GENOMIC DNA]</scope>
    <source>
        <strain evidence="3">GT-2023</strain>
        <tissue evidence="3">Liver</tissue>
    </source>
</reference>
<dbReference type="SMART" id="SM00409">
    <property type="entry name" value="IG"/>
    <property type="match status" value="1"/>
</dbReference>
<evidence type="ECO:0000313" key="4">
    <source>
        <dbReference type="Proteomes" id="UP001558613"/>
    </source>
</evidence>
<evidence type="ECO:0000259" key="2">
    <source>
        <dbReference type="PROSITE" id="PS50835"/>
    </source>
</evidence>
<evidence type="ECO:0000313" key="3">
    <source>
        <dbReference type="EMBL" id="KAL1246665.1"/>
    </source>
</evidence>
<dbReference type="Gene3D" id="2.60.40.10">
    <property type="entry name" value="Immunoglobulins"/>
    <property type="match status" value="1"/>
</dbReference>